<gene>
    <name evidence="2" type="ORF">GDO81_018597</name>
</gene>
<comment type="caution">
    <text evidence="2">The sequence shown here is derived from an EMBL/GenBank/DDBJ whole genome shotgun (WGS) entry which is preliminary data.</text>
</comment>
<feature type="region of interest" description="Disordered" evidence="1">
    <location>
        <begin position="32"/>
        <end position="66"/>
    </location>
</feature>
<evidence type="ECO:0000256" key="1">
    <source>
        <dbReference type="SAM" id="MobiDB-lite"/>
    </source>
</evidence>
<organism evidence="2 3">
    <name type="scientific">Engystomops pustulosus</name>
    <name type="common">Tungara frog</name>
    <name type="synonym">Physalaemus pustulosus</name>
    <dbReference type="NCBI Taxonomy" id="76066"/>
    <lineage>
        <taxon>Eukaryota</taxon>
        <taxon>Metazoa</taxon>
        <taxon>Chordata</taxon>
        <taxon>Craniata</taxon>
        <taxon>Vertebrata</taxon>
        <taxon>Euteleostomi</taxon>
        <taxon>Amphibia</taxon>
        <taxon>Batrachia</taxon>
        <taxon>Anura</taxon>
        <taxon>Neobatrachia</taxon>
        <taxon>Hyloidea</taxon>
        <taxon>Leptodactylidae</taxon>
        <taxon>Leiuperinae</taxon>
        <taxon>Engystomops</taxon>
    </lineage>
</organism>
<dbReference type="AlphaFoldDB" id="A0AAV6ZE08"/>
<proteinExistence type="predicted"/>
<reference evidence="2" key="1">
    <citation type="thesis" date="2020" institute="ProQuest LLC" country="789 East Eisenhower Parkway, Ann Arbor, MI, USA">
        <title>Comparative Genomics and Chromosome Evolution.</title>
        <authorList>
            <person name="Mudd A.B."/>
        </authorList>
    </citation>
    <scope>NUCLEOTIDE SEQUENCE</scope>
    <source>
        <strain evidence="2">237g6f4</strain>
        <tissue evidence="2">Blood</tissue>
    </source>
</reference>
<accession>A0AAV6ZE08</accession>
<evidence type="ECO:0000313" key="2">
    <source>
        <dbReference type="EMBL" id="KAG8546573.1"/>
    </source>
</evidence>
<dbReference type="EMBL" id="WNYA01001025">
    <property type="protein sequence ID" value="KAG8546573.1"/>
    <property type="molecule type" value="Genomic_DNA"/>
</dbReference>
<protein>
    <submittedName>
        <fullName evidence="2">Uncharacterized protein</fullName>
    </submittedName>
</protein>
<sequence length="91" mass="10206">MDDLMRQLMRRAQVGADEAWLRKCLAEGSNVNFIDDDTAGSPSLGEEAGRSRRKNNSRKMESRKRISCAAPQHCHCFQRGEEKTPLSGRGV</sequence>
<evidence type="ECO:0000313" key="3">
    <source>
        <dbReference type="Proteomes" id="UP000824782"/>
    </source>
</evidence>
<name>A0AAV6ZE08_ENGPU</name>
<dbReference type="Proteomes" id="UP000824782">
    <property type="component" value="Unassembled WGS sequence"/>
</dbReference>
<keyword evidence="3" id="KW-1185">Reference proteome</keyword>